<dbReference type="EMBL" id="ML996362">
    <property type="protein sequence ID" value="KAF2727017.1"/>
    <property type="molecule type" value="Genomic_DNA"/>
</dbReference>
<evidence type="ECO:0000256" key="1">
    <source>
        <dbReference type="SAM" id="MobiDB-lite"/>
    </source>
</evidence>
<comment type="caution">
    <text evidence="2">The sequence shown here is derived from an EMBL/GenBank/DDBJ whole genome shotgun (WGS) entry which is preliminary data.</text>
</comment>
<evidence type="ECO:0000313" key="2">
    <source>
        <dbReference type="EMBL" id="KAF2727017.1"/>
    </source>
</evidence>
<organism evidence="2 3">
    <name type="scientific">Polyplosphaeria fusca</name>
    <dbReference type="NCBI Taxonomy" id="682080"/>
    <lineage>
        <taxon>Eukaryota</taxon>
        <taxon>Fungi</taxon>
        <taxon>Dikarya</taxon>
        <taxon>Ascomycota</taxon>
        <taxon>Pezizomycotina</taxon>
        <taxon>Dothideomycetes</taxon>
        <taxon>Pleosporomycetidae</taxon>
        <taxon>Pleosporales</taxon>
        <taxon>Tetraplosphaeriaceae</taxon>
        <taxon>Polyplosphaeria</taxon>
    </lineage>
</organism>
<sequence>MERPEKEFKYWWEVKKIVDETLKDLDWQKNREERACELEEALEKAKENPKETAMELTKEWAAGRR</sequence>
<protein>
    <submittedName>
        <fullName evidence="2">Uncharacterized protein</fullName>
    </submittedName>
</protein>
<reference evidence="2" key="1">
    <citation type="journal article" date="2020" name="Stud. Mycol.">
        <title>101 Dothideomycetes genomes: a test case for predicting lifestyles and emergence of pathogens.</title>
        <authorList>
            <person name="Haridas S."/>
            <person name="Albert R."/>
            <person name="Binder M."/>
            <person name="Bloem J."/>
            <person name="Labutti K."/>
            <person name="Salamov A."/>
            <person name="Andreopoulos B."/>
            <person name="Baker S."/>
            <person name="Barry K."/>
            <person name="Bills G."/>
            <person name="Bluhm B."/>
            <person name="Cannon C."/>
            <person name="Castanera R."/>
            <person name="Culley D."/>
            <person name="Daum C."/>
            <person name="Ezra D."/>
            <person name="Gonzalez J."/>
            <person name="Henrissat B."/>
            <person name="Kuo A."/>
            <person name="Liang C."/>
            <person name="Lipzen A."/>
            <person name="Lutzoni F."/>
            <person name="Magnuson J."/>
            <person name="Mondo S."/>
            <person name="Nolan M."/>
            <person name="Ohm R."/>
            <person name="Pangilinan J."/>
            <person name="Park H.-J."/>
            <person name="Ramirez L."/>
            <person name="Alfaro M."/>
            <person name="Sun H."/>
            <person name="Tritt A."/>
            <person name="Yoshinaga Y."/>
            <person name="Zwiers L.-H."/>
            <person name="Turgeon B."/>
            <person name="Goodwin S."/>
            <person name="Spatafora J."/>
            <person name="Crous P."/>
            <person name="Grigoriev I."/>
        </authorList>
    </citation>
    <scope>NUCLEOTIDE SEQUENCE</scope>
    <source>
        <strain evidence="2">CBS 125425</strain>
    </source>
</reference>
<proteinExistence type="predicted"/>
<feature type="region of interest" description="Disordered" evidence="1">
    <location>
        <begin position="42"/>
        <end position="65"/>
    </location>
</feature>
<name>A0A9P4USR2_9PLEO</name>
<keyword evidence="3" id="KW-1185">Reference proteome</keyword>
<dbReference type="Proteomes" id="UP000799444">
    <property type="component" value="Unassembled WGS sequence"/>
</dbReference>
<evidence type="ECO:0000313" key="3">
    <source>
        <dbReference type="Proteomes" id="UP000799444"/>
    </source>
</evidence>
<dbReference type="AlphaFoldDB" id="A0A9P4USR2"/>
<gene>
    <name evidence="2" type="ORF">EJ04DRAFT_517511</name>
</gene>
<accession>A0A9P4USR2</accession>